<dbReference type="EMBL" id="JBBNAG010000002">
    <property type="protein sequence ID" value="KAK9157867.1"/>
    <property type="molecule type" value="Genomic_DNA"/>
</dbReference>
<evidence type="ECO:0000313" key="1">
    <source>
        <dbReference type="EMBL" id="KAK9157867.1"/>
    </source>
</evidence>
<accession>A0AAP0PVD3</accession>
<name>A0AAP0PVD3_9MAGN</name>
<reference evidence="1 2" key="1">
    <citation type="submission" date="2024-01" db="EMBL/GenBank/DDBJ databases">
        <title>Genome assemblies of Stephania.</title>
        <authorList>
            <person name="Yang L."/>
        </authorList>
    </citation>
    <scope>NUCLEOTIDE SEQUENCE [LARGE SCALE GENOMIC DNA]</scope>
    <source>
        <strain evidence="1">JXDWG</strain>
        <tissue evidence="1">Leaf</tissue>
    </source>
</reference>
<sequence>MLFSGVSTPKELLEGVQAMEQVLLLFSVLEVLENQFDSCEYLKKIRHRNRMDTD</sequence>
<comment type="caution">
    <text evidence="1">The sequence shown here is derived from an EMBL/GenBank/DDBJ whole genome shotgun (WGS) entry which is preliminary data.</text>
</comment>
<proteinExistence type="predicted"/>
<dbReference type="AlphaFoldDB" id="A0AAP0PVD3"/>
<protein>
    <submittedName>
        <fullName evidence="1">Uncharacterized protein</fullName>
    </submittedName>
</protein>
<gene>
    <name evidence="1" type="ORF">Scep_004441</name>
</gene>
<dbReference type="Proteomes" id="UP001419268">
    <property type="component" value="Unassembled WGS sequence"/>
</dbReference>
<organism evidence="1 2">
    <name type="scientific">Stephania cephalantha</name>
    <dbReference type="NCBI Taxonomy" id="152367"/>
    <lineage>
        <taxon>Eukaryota</taxon>
        <taxon>Viridiplantae</taxon>
        <taxon>Streptophyta</taxon>
        <taxon>Embryophyta</taxon>
        <taxon>Tracheophyta</taxon>
        <taxon>Spermatophyta</taxon>
        <taxon>Magnoliopsida</taxon>
        <taxon>Ranunculales</taxon>
        <taxon>Menispermaceae</taxon>
        <taxon>Menispermoideae</taxon>
        <taxon>Cissampelideae</taxon>
        <taxon>Stephania</taxon>
    </lineage>
</organism>
<evidence type="ECO:0000313" key="2">
    <source>
        <dbReference type="Proteomes" id="UP001419268"/>
    </source>
</evidence>
<keyword evidence="2" id="KW-1185">Reference proteome</keyword>